<sequence>MSKTETSELEWYFRDFLFRNLNKGILQLEIQSIPTNIIETYLRYRNEESSHISSILETVLENLVSSKLIEGRDNLVIIRDGISRLQCSKCYYICYLGNQEAKSCLRCQSNELDTFPKKR</sequence>
<dbReference type="AlphaFoldDB" id="Q702A7"/>
<proteinExistence type="predicted"/>
<evidence type="ECO:0000313" key="1">
    <source>
        <dbReference type="EMBL" id="CAF28717.1"/>
    </source>
</evidence>
<name>Q702A7_9CREN</name>
<accession>Q702A7</accession>
<reference evidence="1" key="1">
    <citation type="journal article" date="2004" name="Environ. Microbiol.">
        <title>Characterization of Large-Insert DNA Libraries from Soil for Environmental Genomic Studies of Archaea.</title>
        <authorList>
            <person name="Treusch A.H."/>
            <person name="Kletzin A."/>
            <person name="Raddatz G."/>
            <person name="Ochsenreiter T."/>
            <person name="Quaiser A."/>
            <person name="Meurer G."/>
            <person name="Schuster S.C."/>
            <person name="Schleper C."/>
        </authorList>
    </citation>
    <scope>NUCLEOTIDE SEQUENCE</scope>
</reference>
<organism evidence="1">
    <name type="scientific">uncultured crenarchaeote</name>
    <dbReference type="NCBI Taxonomy" id="29281"/>
    <lineage>
        <taxon>Archaea</taxon>
        <taxon>Thermoproteota</taxon>
        <taxon>environmental samples</taxon>
    </lineage>
</organism>
<protein>
    <recommendedName>
        <fullName evidence="2">Transcriptional regulator</fullName>
    </recommendedName>
</protein>
<evidence type="ECO:0008006" key="2">
    <source>
        <dbReference type="Google" id="ProtNLM"/>
    </source>
</evidence>
<dbReference type="EMBL" id="AJ627421">
    <property type="protein sequence ID" value="CAF28717.1"/>
    <property type="molecule type" value="Genomic_DNA"/>
</dbReference>